<dbReference type="Gene3D" id="1.20.1280.50">
    <property type="match status" value="1"/>
</dbReference>
<name>A0A4Y2IKA9_ARAVE</name>
<dbReference type="Proteomes" id="UP000499080">
    <property type="component" value="Unassembled WGS sequence"/>
</dbReference>
<dbReference type="Gene3D" id="3.80.10.10">
    <property type="entry name" value="Ribonuclease Inhibitor"/>
    <property type="match status" value="1"/>
</dbReference>
<comment type="caution">
    <text evidence="2">The sequence shown here is derived from an EMBL/GenBank/DDBJ whole genome shotgun (WGS) entry which is preliminary data.</text>
</comment>
<protein>
    <submittedName>
        <fullName evidence="2">F-box only protein 33</fullName>
    </submittedName>
</protein>
<dbReference type="EMBL" id="BGPR01002738">
    <property type="protein sequence ID" value="GBM78188.1"/>
    <property type="molecule type" value="Genomic_DNA"/>
</dbReference>
<dbReference type="SMART" id="SM00256">
    <property type="entry name" value="FBOX"/>
    <property type="match status" value="1"/>
</dbReference>
<dbReference type="CDD" id="cd22104">
    <property type="entry name" value="F-box_FBXO33"/>
    <property type="match status" value="1"/>
</dbReference>
<dbReference type="FunFam" id="1.20.1280.50:FF:000005">
    <property type="entry name" value="F-box/LRR-repeat protein 3 isoform X1"/>
    <property type="match status" value="1"/>
</dbReference>
<dbReference type="OrthoDB" id="8757000at2759"/>
<keyword evidence="3" id="KW-1185">Reference proteome</keyword>
<evidence type="ECO:0000313" key="2">
    <source>
        <dbReference type="EMBL" id="GBM78188.1"/>
    </source>
</evidence>
<accession>A0A4Y2IKA9</accession>
<organism evidence="2 3">
    <name type="scientific">Araneus ventricosus</name>
    <name type="common">Orbweaver spider</name>
    <name type="synonym">Epeira ventricosa</name>
    <dbReference type="NCBI Taxonomy" id="182803"/>
    <lineage>
        <taxon>Eukaryota</taxon>
        <taxon>Metazoa</taxon>
        <taxon>Ecdysozoa</taxon>
        <taxon>Arthropoda</taxon>
        <taxon>Chelicerata</taxon>
        <taxon>Arachnida</taxon>
        <taxon>Araneae</taxon>
        <taxon>Araneomorphae</taxon>
        <taxon>Entelegynae</taxon>
        <taxon>Araneoidea</taxon>
        <taxon>Araneidae</taxon>
        <taxon>Araneus</taxon>
    </lineage>
</organism>
<dbReference type="PANTHER" id="PTHR20933">
    <property type="entry name" value="F-BOX ONLY PROTEIN 33"/>
    <property type="match status" value="1"/>
</dbReference>
<evidence type="ECO:0000313" key="3">
    <source>
        <dbReference type="Proteomes" id="UP000499080"/>
    </source>
</evidence>
<dbReference type="InterPro" id="IPR001810">
    <property type="entry name" value="F-box_dom"/>
</dbReference>
<feature type="domain" description="F-box" evidence="1">
    <location>
        <begin position="6"/>
        <end position="52"/>
    </location>
</feature>
<gene>
    <name evidence="2" type="primary">Fbxo33</name>
    <name evidence="2" type="ORF">AVEN_40500_1</name>
</gene>
<proteinExistence type="predicted"/>
<dbReference type="AlphaFoldDB" id="A0A4Y2IKA9"/>
<dbReference type="GO" id="GO:0031398">
    <property type="term" value="P:positive regulation of protein ubiquitination"/>
    <property type="evidence" value="ECO:0007669"/>
    <property type="project" value="TreeGrafter"/>
</dbReference>
<dbReference type="InterPro" id="IPR032675">
    <property type="entry name" value="LRR_dom_sf"/>
</dbReference>
<reference evidence="2 3" key="1">
    <citation type="journal article" date="2019" name="Sci. Rep.">
        <title>Orb-weaving spider Araneus ventricosus genome elucidates the spidroin gene catalogue.</title>
        <authorList>
            <person name="Kono N."/>
            <person name="Nakamura H."/>
            <person name="Ohtoshi R."/>
            <person name="Moran D.A.P."/>
            <person name="Shinohara A."/>
            <person name="Yoshida Y."/>
            <person name="Fujiwara M."/>
            <person name="Mori M."/>
            <person name="Tomita M."/>
            <person name="Arakawa K."/>
        </authorList>
    </citation>
    <scope>NUCLEOTIDE SEQUENCE [LARGE SCALE GENOMIC DNA]</scope>
</reference>
<sequence length="504" mass="58017">MAGESSGLWNNLPSIIIVEIFSFLSLRDRLNASSVCKAWRNNLFHPKLWRKVVFQLNSCDNKTVNQSNGARFLAKHCGRFVREVIIEVNSSNPRDVQLCKEVLKVLTYNNNLRALSIKPLSSRLEWTDYNDTLSLDQYVEFLIRIIKRAHCLEHLSLGCIEELLDLSEHFLAPLSKYQAKCLRSLHLSSVKEVPGNYFINDLKTSLFRTFLQLERLSIDYDYLNDHLLDVFSQSQHRPLTHLIIHVHSFDYRFPRVSDAAWKRLTLHSPNLEVTINLLHFHNLAENVRHVLSGEMPLAHFRVYFSSGFDVDILTRIAFLNDNSLRSLVLVDELDDDLLPAATFLRGGVDPLVMLAWRCKKLTYVKIIGYEVGADSLIAVSRLRGEQLKDLKIPACCISSTQLEESEQLTQQGALEHMQNEVSYGLGQYWQPMTLNELPLAVRNVNMDADGAYLDEILRDQMWLFLAIDEPYFGADRVYFSTGIAELKWSSKGDQDLYREKLYCP</sequence>
<dbReference type="InterPro" id="IPR036047">
    <property type="entry name" value="F-box-like_dom_sf"/>
</dbReference>
<dbReference type="Pfam" id="PF12937">
    <property type="entry name" value="F-box-like"/>
    <property type="match status" value="1"/>
</dbReference>
<dbReference type="PROSITE" id="PS50181">
    <property type="entry name" value="FBOX"/>
    <property type="match status" value="1"/>
</dbReference>
<dbReference type="PANTHER" id="PTHR20933:SF3">
    <property type="entry name" value="F-BOX ONLY PROTEIN 33"/>
    <property type="match status" value="1"/>
</dbReference>
<dbReference type="SUPFAM" id="SSF81383">
    <property type="entry name" value="F-box domain"/>
    <property type="match status" value="1"/>
</dbReference>
<evidence type="ECO:0000259" key="1">
    <source>
        <dbReference type="PROSITE" id="PS50181"/>
    </source>
</evidence>